<proteinExistence type="predicted"/>
<evidence type="ECO:0000313" key="3">
    <source>
        <dbReference type="Proteomes" id="UP001517247"/>
    </source>
</evidence>
<evidence type="ECO:0000313" key="2">
    <source>
        <dbReference type="EMBL" id="MFN0256325.1"/>
    </source>
</evidence>
<organism evidence="2 3">
    <name type="scientific">Pedobacter ureilyticus</name>
    <dbReference type="NCBI Taxonomy" id="1393051"/>
    <lineage>
        <taxon>Bacteria</taxon>
        <taxon>Pseudomonadati</taxon>
        <taxon>Bacteroidota</taxon>
        <taxon>Sphingobacteriia</taxon>
        <taxon>Sphingobacteriales</taxon>
        <taxon>Sphingobacteriaceae</taxon>
        <taxon>Pedobacter</taxon>
    </lineage>
</organism>
<reference evidence="2 3" key="1">
    <citation type="submission" date="2024-12" db="EMBL/GenBank/DDBJ databases">
        <authorList>
            <person name="Hu S."/>
        </authorList>
    </citation>
    <scope>NUCLEOTIDE SEQUENCE [LARGE SCALE GENOMIC DNA]</scope>
    <source>
        <strain evidence="2 3">THG-T11</strain>
    </source>
</reference>
<dbReference type="InterPro" id="IPR000595">
    <property type="entry name" value="cNMP-bd_dom"/>
</dbReference>
<dbReference type="EMBL" id="SSHJ02000007">
    <property type="protein sequence ID" value="MFN0256325.1"/>
    <property type="molecule type" value="Genomic_DNA"/>
</dbReference>
<dbReference type="Pfam" id="PF00027">
    <property type="entry name" value="cNMP_binding"/>
    <property type="match status" value="1"/>
</dbReference>
<feature type="domain" description="Cyclic nucleotide-binding" evidence="1">
    <location>
        <begin position="21"/>
        <end position="142"/>
    </location>
</feature>
<dbReference type="SMART" id="SM00100">
    <property type="entry name" value="cNMP"/>
    <property type="match status" value="1"/>
</dbReference>
<dbReference type="Gene3D" id="2.60.120.10">
    <property type="entry name" value="Jelly Rolls"/>
    <property type="match status" value="1"/>
</dbReference>
<gene>
    <name evidence="2" type="ORF">E6A44_012120</name>
</gene>
<dbReference type="PROSITE" id="PS00888">
    <property type="entry name" value="CNMP_BINDING_1"/>
    <property type="match status" value="1"/>
</dbReference>
<accession>A0ABW9J8S2</accession>
<evidence type="ECO:0000259" key="1">
    <source>
        <dbReference type="PROSITE" id="PS50042"/>
    </source>
</evidence>
<protein>
    <submittedName>
        <fullName evidence="2">Crp/Fnr family transcriptional regulator</fullName>
    </submittedName>
</protein>
<dbReference type="InterPro" id="IPR018490">
    <property type="entry name" value="cNMP-bd_dom_sf"/>
</dbReference>
<dbReference type="Proteomes" id="UP001517247">
    <property type="component" value="Unassembled WGS sequence"/>
</dbReference>
<name>A0ABW9J8S2_9SPHI</name>
<dbReference type="RefSeq" id="WP_138723439.1">
    <property type="nucleotide sequence ID" value="NZ_SSHJ02000007.1"/>
</dbReference>
<dbReference type="PROSITE" id="PS50042">
    <property type="entry name" value="CNMP_BINDING_3"/>
    <property type="match status" value="1"/>
</dbReference>
<dbReference type="InterPro" id="IPR014710">
    <property type="entry name" value="RmlC-like_jellyroll"/>
</dbReference>
<dbReference type="InterPro" id="IPR018488">
    <property type="entry name" value="cNMP-bd_CS"/>
</dbReference>
<dbReference type="CDD" id="cd00038">
    <property type="entry name" value="CAP_ED"/>
    <property type="match status" value="1"/>
</dbReference>
<dbReference type="SUPFAM" id="SSF51206">
    <property type="entry name" value="cAMP-binding domain-like"/>
    <property type="match status" value="1"/>
</dbReference>
<sequence length="203" mass="23308">MVNTDENKVSYLNSLNAYLSSYATISATSFELIKNLVKFQRLAKNEILIAEGEIARSIYFLGRGAIRAYSSNAQGHTYNKNIFLKNKMVGSMVSSLLQKPSTFTLQALEDCVLLSINFIKFKQLINENEDLKNYYIAYLEKDWIIEKEQREVSLVMDNASIRYQKLIEIHPNIEKEISLHHIASHLGITPTQLSRIRRDLKSS</sequence>
<comment type="caution">
    <text evidence="2">The sequence shown here is derived from an EMBL/GenBank/DDBJ whole genome shotgun (WGS) entry which is preliminary data.</text>
</comment>
<keyword evidence="3" id="KW-1185">Reference proteome</keyword>